<proteinExistence type="inferred from homology"/>
<feature type="compositionally biased region" description="Polar residues" evidence="2">
    <location>
        <begin position="53"/>
        <end position="87"/>
    </location>
</feature>
<dbReference type="PANTHER" id="PTHR31807:SF6">
    <property type="entry name" value="PROTEIN ENDOSPERM DEFECTIVE 1-RELATED"/>
    <property type="match status" value="1"/>
</dbReference>
<dbReference type="GO" id="GO:0008017">
    <property type="term" value="F:microtubule binding"/>
    <property type="evidence" value="ECO:0007669"/>
    <property type="project" value="TreeGrafter"/>
</dbReference>
<dbReference type="InterPro" id="IPR007573">
    <property type="entry name" value="QWRF"/>
</dbReference>
<dbReference type="Gramene" id="AUR62021213-RA">
    <property type="protein sequence ID" value="AUR62021213-RA:cds"/>
    <property type="gene ID" value="AUR62021213"/>
</dbReference>
<sequence>MSPPTMASENPKPQTSSEISTPMPTNPQQPRRSRPRVREVSSRFMSPAAKPPTNIQKQIPSTPSESQISKNNALRRSNTEFRPSQSRYADENRPDSLNRKSVSPVRSSSKPRAAVKLFKEGSRTDTPVPMQVGPRNSTPCSRSMEFSYSNNDQQQQQNGGLNSVKGVSNDDKLFHRSVNKVARSLNLPPMPPGLGFSRPQGGTVEVKKAVVRKGGNQLDDAQRLKLLHNLHLQYRFANAKAEACLNSQKKQSEKLLYSMGVKISELQDSVKSKRVEVGLLKEAKLLSTILDTQVPVLDEWSALEEAYSSSLLELTQGLQNISSRLPLNGNVKVNVKEINEAMNSALKVAESICLQVQGFVPKAEQMDVLISDLARVHSGEVTLVQECGDLLSRTHLSQIEECSLRGQLIQFQKCNLTGSKENQILTGSS</sequence>
<dbReference type="Proteomes" id="UP000596660">
    <property type="component" value="Unplaced"/>
</dbReference>
<dbReference type="PANTHER" id="PTHR31807">
    <property type="entry name" value="AUGMIN FAMILY MEMBER"/>
    <property type="match status" value="1"/>
</dbReference>
<reference evidence="3" key="2">
    <citation type="submission" date="2021-03" db="UniProtKB">
        <authorList>
            <consortium name="EnsemblPlants"/>
        </authorList>
    </citation>
    <scope>IDENTIFICATION</scope>
</reference>
<feature type="compositionally biased region" description="Basic and acidic residues" evidence="2">
    <location>
        <begin position="88"/>
        <end position="98"/>
    </location>
</feature>
<reference evidence="3" key="1">
    <citation type="journal article" date="2017" name="Nature">
        <title>The genome of Chenopodium quinoa.</title>
        <authorList>
            <person name="Jarvis D.E."/>
            <person name="Ho Y.S."/>
            <person name="Lightfoot D.J."/>
            <person name="Schmoeckel S.M."/>
            <person name="Li B."/>
            <person name="Borm T.J.A."/>
            <person name="Ohyanagi H."/>
            <person name="Mineta K."/>
            <person name="Michell C.T."/>
            <person name="Saber N."/>
            <person name="Kharbatia N.M."/>
            <person name="Rupper R.R."/>
            <person name="Sharp A.R."/>
            <person name="Dally N."/>
            <person name="Boughton B.A."/>
            <person name="Woo Y.H."/>
            <person name="Gao G."/>
            <person name="Schijlen E.G.W.M."/>
            <person name="Guo X."/>
            <person name="Momin A.A."/>
            <person name="Negrao S."/>
            <person name="Al-Babili S."/>
            <person name="Gehring C."/>
            <person name="Roessner U."/>
            <person name="Jung C."/>
            <person name="Murphy K."/>
            <person name="Arold S.T."/>
            <person name="Gojobori T."/>
            <person name="van der Linden C.G."/>
            <person name="van Loo E.N."/>
            <person name="Jellen E.N."/>
            <person name="Maughan P.J."/>
            <person name="Tester M."/>
        </authorList>
    </citation>
    <scope>NUCLEOTIDE SEQUENCE [LARGE SCALE GENOMIC DNA]</scope>
    <source>
        <strain evidence="3">cv. PI 614886</strain>
    </source>
</reference>
<dbReference type="GO" id="GO:0005880">
    <property type="term" value="C:nuclear microtubule"/>
    <property type="evidence" value="ECO:0007669"/>
    <property type="project" value="TreeGrafter"/>
</dbReference>
<feature type="compositionally biased region" description="Polar residues" evidence="2">
    <location>
        <begin position="1"/>
        <end position="23"/>
    </location>
</feature>
<feature type="compositionally biased region" description="Low complexity" evidence="2">
    <location>
        <begin position="100"/>
        <end position="114"/>
    </location>
</feature>
<feature type="compositionally biased region" description="Polar residues" evidence="2">
    <location>
        <begin position="134"/>
        <end position="152"/>
    </location>
</feature>
<evidence type="ECO:0000256" key="2">
    <source>
        <dbReference type="SAM" id="MobiDB-lite"/>
    </source>
</evidence>
<accession>A0A803M0G2</accession>
<dbReference type="GO" id="GO:0005737">
    <property type="term" value="C:cytoplasm"/>
    <property type="evidence" value="ECO:0007669"/>
    <property type="project" value="TreeGrafter"/>
</dbReference>
<organism evidence="3 4">
    <name type="scientific">Chenopodium quinoa</name>
    <name type="common">Quinoa</name>
    <dbReference type="NCBI Taxonomy" id="63459"/>
    <lineage>
        <taxon>Eukaryota</taxon>
        <taxon>Viridiplantae</taxon>
        <taxon>Streptophyta</taxon>
        <taxon>Embryophyta</taxon>
        <taxon>Tracheophyta</taxon>
        <taxon>Spermatophyta</taxon>
        <taxon>Magnoliopsida</taxon>
        <taxon>eudicotyledons</taxon>
        <taxon>Gunneridae</taxon>
        <taxon>Pentapetalae</taxon>
        <taxon>Caryophyllales</taxon>
        <taxon>Chenopodiaceae</taxon>
        <taxon>Chenopodioideae</taxon>
        <taxon>Atripliceae</taxon>
        <taxon>Chenopodium</taxon>
    </lineage>
</organism>
<evidence type="ECO:0000256" key="1">
    <source>
        <dbReference type="ARBA" id="ARBA00010016"/>
    </source>
</evidence>
<dbReference type="OMA" id="LSHCVHK"/>
<evidence type="ECO:0000313" key="4">
    <source>
        <dbReference type="Proteomes" id="UP000596660"/>
    </source>
</evidence>
<feature type="region of interest" description="Disordered" evidence="2">
    <location>
        <begin position="1"/>
        <end position="167"/>
    </location>
</feature>
<dbReference type="Pfam" id="PF04484">
    <property type="entry name" value="QWRF"/>
    <property type="match status" value="1"/>
</dbReference>
<dbReference type="EnsemblPlants" id="AUR62021213-RA">
    <property type="protein sequence ID" value="AUR62021213-RA:cds"/>
    <property type="gene ID" value="AUR62021213"/>
</dbReference>
<name>A0A803M0G2_CHEQI</name>
<dbReference type="AlphaFoldDB" id="A0A803M0G2"/>
<comment type="similarity">
    <text evidence="1">Belongs to the QWRF family.</text>
</comment>
<dbReference type="GO" id="GO:0051225">
    <property type="term" value="P:spindle assembly"/>
    <property type="evidence" value="ECO:0007669"/>
    <property type="project" value="TreeGrafter"/>
</dbReference>
<keyword evidence="4" id="KW-1185">Reference proteome</keyword>
<protein>
    <submittedName>
        <fullName evidence="3">Uncharacterized protein</fullName>
    </submittedName>
</protein>
<evidence type="ECO:0000313" key="3">
    <source>
        <dbReference type="EnsemblPlants" id="AUR62021213-RA:cds"/>
    </source>
</evidence>